<comment type="caution">
    <text evidence="2">The sequence shown here is derived from an EMBL/GenBank/DDBJ whole genome shotgun (WGS) entry which is preliminary data.</text>
</comment>
<name>A0A1G2EDH0_9BACT</name>
<accession>A0A1G2EDH0</accession>
<evidence type="ECO:0000313" key="3">
    <source>
        <dbReference type="Proteomes" id="UP000176406"/>
    </source>
</evidence>
<evidence type="ECO:0000256" key="1">
    <source>
        <dbReference type="SAM" id="MobiDB-lite"/>
    </source>
</evidence>
<evidence type="ECO:0000313" key="2">
    <source>
        <dbReference type="EMBL" id="OGZ23855.1"/>
    </source>
</evidence>
<gene>
    <name evidence="2" type="ORF">A3A08_01710</name>
</gene>
<protein>
    <submittedName>
        <fullName evidence="2">Uncharacterized protein</fullName>
    </submittedName>
</protein>
<feature type="region of interest" description="Disordered" evidence="1">
    <location>
        <begin position="75"/>
        <end position="94"/>
    </location>
</feature>
<dbReference type="Proteomes" id="UP000176406">
    <property type="component" value="Unassembled WGS sequence"/>
</dbReference>
<dbReference type="AlphaFoldDB" id="A0A1G2EDH0"/>
<sequence length="94" mass="10120">MVEKTETKRPGGQIKDEKWLVLVESTGKEGVGYTHSCGTKIQGQRVSHPVWDGPFPLSGSGQVQSEIVPFCPKCEEEPNSAGAPVSPKGSYHNP</sequence>
<reference evidence="2 3" key="1">
    <citation type="journal article" date="2016" name="Nat. Commun.">
        <title>Thousands of microbial genomes shed light on interconnected biogeochemical processes in an aquifer system.</title>
        <authorList>
            <person name="Anantharaman K."/>
            <person name="Brown C.T."/>
            <person name="Hug L.A."/>
            <person name="Sharon I."/>
            <person name="Castelle C.J."/>
            <person name="Probst A.J."/>
            <person name="Thomas B.C."/>
            <person name="Singh A."/>
            <person name="Wilkins M.J."/>
            <person name="Karaoz U."/>
            <person name="Brodie E.L."/>
            <person name="Williams K.H."/>
            <person name="Hubbard S.S."/>
            <person name="Banfield J.F."/>
        </authorList>
    </citation>
    <scope>NUCLEOTIDE SEQUENCE [LARGE SCALE GENOMIC DNA]</scope>
</reference>
<organism evidence="2 3">
    <name type="scientific">Candidatus Nealsonbacteria bacterium RIFCSPLOWO2_01_FULL_41_9</name>
    <dbReference type="NCBI Taxonomy" id="1801671"/>
    <lineage>
        <taxon>Bacteria</taxon>
        <taxon>Candidatus Nealsoniibacteriota</taxon>
    </lineage>
</organism>
<dbReference type="EMBL" id="MHMG01000005">
    <property type="protein sequence ID" value="OGZ23855.1"/>
    <property type="molecule type" value="Genomic_DNA"/>
</dbReference>
<proteinExistence type="predicted"/>